<feature type="domain" description="Bromodomain associated" evidence="8">
    <location>
        <begin position="58"/>
        <end position="134"/>
    </location>
</feature>
<dbReference type="Proteomes" id="UP000794436">
    <property type="component" value="Unassembled WGS sequence"/>
</dbReference>
<reference evidence="9" key="1">
    <citation type="submission" date="2019-03" db="EMBL/GenBank/DDBJ databases">
        <title>Long read genome sequence of the mycoparasitic Pythium oligandrum ATCC 38472 isolated from sugarbeet rhizosphere.</title>
        <authorList>
            <person name="Gaulin E."/>
        </authorList>
    </citation>
    <scope>NUCLEOTIDE SEQUENCE</scope>
    <source>
        <strain evidence="9">ATCC 38472_TT</strain>
    </source>
</reference>
<sequence>MTMEKDGDGKSAAAAAGTDVIDVNGIHLRLNAKKNGVAGPIATNLPGATAVAEPTSAEHFARSVALMSVAHVARGVGFEAVQRSAGDALVEILAKYIQRIGVSAKEVAEHAGRTQPRATDVTLALHDMLPAPVELTDLIKALETAKRPFPRDIPAFPAHKRDLPGAAQLEQTKIGSREDLPPHVPSFLPPLPNRHTYSAESRVVVEREREPKRTRVDLLTAKSEVQQSLHGLQTVFGQMASTMVPQTSWNAFQGAASDQSSSNPFIQPPVVKGAPSPASKKSVFGGADRDFAPALNRDKNQKKNTLDGPSGSISKLPSSQELGKEERILMGKFYEGDSD</sequence>
<accession>A0A8K1C2W3</accession>
<feature type="compositionally biased region" description="Basic and acidic residues" evidence="7">
    <location>
        <begin position="287"/>
        <end position="305"/>
    </location>
</feature>
<keyword evidence="10" id="KW-1185">Reference proteome</keyword>
<feature type="compositionally biased region" description="Polar residues" evidence="7">
    <location>
        <begin position="311"/>
        <end position="321"/>
    </location>
</feature>
<evidence type="ECO:0000313" key="10">
    <source>
        <dbReference type="Proteomes" id="UP000794436"/>
    </source>
</evidence>
<dbReference type="InterPro" id="IPR009072">
    <property type="entry name" value="Histone-fold"/>
</dbReference>
<gene>
    <name evidence="9" type="ORF">Poli38472_010361</name>
</gene>
<dbReference type="Pfam" id="PF07524">
    <property type="entry name" value="Bromo_TP"/>
    <property type="match status" value="1"/>
</dbReference>
<dbReference type="Gene3D" id="1.10.20.10">
    <property type="entry name" value="Histone, subunit A"/>
    <property type="match status" value="1"/>
</dbReference>
<evidence type="ECO:0000256" key="1">
    <source>
        <dbReference type="ARBA" id="ARBA00004123"/>
    </source>
</evidence>
<dbReference type="AlphaFoldDB" id="A0A8K1C2W3"/>
<evidence type="ECO:0000313" key="9">
    <source>
        <dbReference type="EMBL" id="TMW55479.1"/>
    </source>
</evidence>
<comment type="subcellular location">
    <subcellularLocation>
        <location evidence="1">Nucleus</location>
    </subcellularLocation>
</comment>
<proteinExistence type="inferred from homology"/>
<keyword evidence="4" id="KW-0805">Transcription regulation</keyword>
<comment type="similarity">
    <text evidence="2">Belongs to the TAF8 family.</text>
</comment>
<evidence type="ECO:0000259" key="8">
    <source>
        <dbReference type="SMART" id="SM00576"/>
    </source>
</evidence>
<evidence type="ECO:0000256" key="7">
    <source>
        <dbReference type="SAM" id="MobiDB-lite"/>
    </source>
</evidence>
<dbReference type="PANTHER" id="PTHR46338">
    <property type="entry name" value="TRANSCRIPTION INITIATION FACTOR TFIID SUBUNIT 8"/>
    <property type="match status" value="1"/>
</dbReference>
<dbReference type="InterPro" id="IPR019473">
    <property type="entry name" value="TFIID_su8_C"/>
</dbReference>
<evidence type="ECO:0000256" key="6">
    <source>
        <dbReference type="ARBA" id="ARBA00023242"/>
    </source>
</evidence>
<evidence type="ECO:0000256" key="4">
    <source>
        <dbReference type="ARBA" id="ARBA00023015"/>
    </source>
</evidence>
<evidence type="ECO:0000256" key="5">
    <source>
        <dbReference type="ARBA" id="ARBA00023163"/>
    </source>
</evidence>
<dbReference type="GO" id="GO:0005669">
    <property type="term" value="C:transcription factor TFIID complex"/>
    <property type="evidence" value="ECO:0007669"/>
    <property type="project" value="InterPro"/>
</dbReference>
<dbReference type="EMBL" id="SPLM01000147">
    <property type="protein sequence ID" value="TMW55479.1"/>
    <property type="molecule type" value="Genomic_DNA"/>
</dbReference>
<dbReference type="SUPFAM" id="SSF47113">
    <property type="entry name" value="Histone-fold"/>
    <property type="match status" value="1"/>
</dbReference>
<dbReference type="CDD" id="cd08049">
    <property type="entry name" value="TAF8"/>
    <property type="match status" value="1"/>
</dbReference>
<protein>
    <recommendedName>
        <fullName evidence="3">Transcription initiation factor TFIID subunit 8</fullName>
    </recommendedName>
</protein>
<dbReference type="SMART" id="SM00576">
    <property type="entry name" value="BTP"/>
    <property type="match status" value="1"/>
</dbReference>
<dbReference type="OrthoDB" id="436852at2759"/>
<feature type="compositionally biased region" description="Polar residues" evidence="7">
    <location>
        <begin position="254"/>
        <end position="265"/>
    </location>
</feature>
<dbReference type="InterPro" id="IPR006565">
    <property type="entry name" value="BTP"/>
</dbReference>
<dbReference type="Pfam" id="PF10406">
    <property type="entry name" value="TAF8_C"/>
    <property type="match status" value="1"/>
</dbReference>
<organism evidence="9 10">
    <name type="scientific">Pythium oligandrum</name>
    <name type="common">Mycoparasitic fungus</name>
    <dbReference type="NCBI Taxonomy" id="41045"/>
    <lineage>
        <taxon>Eukaryota</taxon>
        <taxon>Sar</taxon>
        <taxon>Stramenopiles</taxon>
        <taxon>Oomycota</taxon>
        <taxon>Peronosporomycetes</taxon>
        <taxon>Pythiales</taxon>
        <taxon>Pythiaceae</taxon>
        <taxon>Pythium</taxon>
    </lineage>
</organism>
<dbReference type="GO" id="GO:0046982">
    <property type="term" value="F:protein heterodimerization activity"/>
    <property type="evidence" value="ECO:0007669"/>
    <property type="project" value="InterPro"/>
</dbReference>
<keyword evidence="5" id="KW-0804">Transcription</keyword>
<dbReference type="PANTHER" id="PTHR46338:SF1">
    <property type="entry name" value="TRANSCRIPTION INITIATION FACTOR TFIID SUBUNIT 8"/>
    <property type="match status" value="1"/>
</dbReference>
<evidence type="ECO:0000256" key="2">
    <source>
        <dbReference type="ARBA" id="ARBA00008767"/>
    </source>
</evidence>
<keyword evidence="6" id="KW-0539">Nucleus</keyword>
<name>A0A8K1C2W3_PYTOL</name>
<dbReference type="InterPro" id="IPR037818">
    <property type="entry name" value="TAF8"/>
</dbReference>
<evidence type="ECO:0000256" key="3">
    <source>
        <dbReference type="ARBA" id="ARBA00017307"/>
    </source>
</evidence>
<feature type="region of interest" description="Disordered" evidence="7">
    <location>
        <begin position="254"/>
        <end position="321"/>
    </location>
</feature>
<comment type="caution">
    <text evidence="9">The sequence shown here is derived from an EMBL/GenBank/DDBJ whole genome shotgun (WGS) entry which is preliminary data.</text>
</comment>